<reference evidence="1 2" key="1">
    <citation type="journal article" date="2009" name="Stand. Genomic Sci.">
        <title>Complete genome sequence of Slackia heliotrinireducens type strain (RHS 1).</title>
        <authorList>
            <person name="Pukall R."/>
            <person name="Lapidus A."/>
            <person name="Nolan M."/>
            <person name="Copeland A."/>
            <person name="Glavina Del Rio T."/>
            <person name="Lucas S."/>
            <person name="Chen F."/>
            <person name="Tice H."/>
            <person name="Cheng J.F."/>
            <person name="Chertkov O."/>
            <person name="Bruce D."/>
            <person name="Goodwin L."/>
            <person name="Kuske C."/>
            <person name="Brettin T."/>
            <person name="Detter J.C."/>
            <person name="Han C."/>
            <person name="Pitluck S."/>
            <person name="Pati A."/>
            <person name="Mavrommatis K."/>
            <person name="Ivanova N."/>
            <person name="Ovchinnikova G."/>
            <person name="Chen A."/>
            <person name="Palaniappan K."/>
            <person name="Schneider S."/>
            <person name="Rohde M."/>
            <person name="Chain P."/>
            <person name="D'haeseleer P."/>
            <person name="Goker M."/>
            <person name="Bristow J."/>
            <person name="Eisen J.A."/>
            <person name="Markowitz V."/>
            <person name="Kyrpides N.C."/>
            <person name="Klenk H.P."/>
            <person name="Hugenholtz P."/>
        </authorList>
    </citation>
    <scope>NUCLEOTIDE SEQUENCE [LARGE SCALE GENOMIC DNA]</scope>
    <source>
        <strain evidence="2">ATCC 29202 / DSM 20476 / NCTC 11029 / RHS 1</strain>
    </source>
</reference>
<dbReference type="Proteomes" id="UP000002026">
    <property type="component" value="Chromosome"/>
</dbReference>
<accession>C7N6Q2</accession>
<dbReference type="HOGENOM" id="CLU_2720200_0_0_11"/>
<proteinExistence type="predicted"/>
<keyword evidence="2" id="KW-1185">Reference proteome</keyword>
<organism evidence="1 2">
    <name type="scientific">Slackia heliotrinireducens (strain ATCC 29202 / DSM 20476 / NCTC 11029 / RHS 1)</name>
    <name type="common">Peptococcus heliotrinreducens</name>
    <dbReference type="NCBI Taxonomy" id="471855"/>
    <lineage>
        <taxon>Bacteria</taxon>
        <taxon>Bacillati</taxon>
        <taxon>Actinomycetota</taxon>
        <taxon>Coriobacteriia</taxon>
        <taxon>Eggerthellales</taxon>
        <taxon>Eggerthellaceae</taxon>
        <taxon>Slackia</taxon>
    </lineage>
</organism>
<dbReference type="STRING" id="471855.Shel_15680"/>
<evidence type="ECO:0000313" key="1">
    <source>
        <dbReference type="EMBL" id="ACV22587.1"/>
    </source>
</evidence>
<dbReference type="EMBL" id="CP001684">
    <property type="protein sequence ID" value="ACV22587.1"/>
    <property type="molecule type" value="Genomic_DNA"/>
</dbReference>
<protein>
    <submittedName>
        <fullName evidence="1">Uncharacterized protein</fullName>
    </submittedName>
</protein>
<gene>
    <name evidence="1" type="ordered locus">Shel_15680</name>
</gene>
<dbReference type="RefSeq" id="WP_012798689.1">
    <property type="nucleotide sequence ID" value="NC_013165.1"/>
</dbReference>
<evidence type="ECO:0000313" key="2">
    <source>
        <dbReference type="Proteomes" id="UP000002026"/>
    </source>
</evidence>
<name>C7N6Q2_SLAHD</name>
<sequence>MTDNRTAMELHVLRHENAGLRRLVSDMHLTWKRLDLEGDWPESGHNGWRAFERRMAELGVCSDGAERRAGRP</sequence>
<dbReference type="AlphaFoldDB" id="C7N6Q2"/>
<dbReference type="KEGG" id="shi:Shel_15680"/>